<dbReference type="PANTHER" id="PTHR10340">
    <property type="entry name" value="SPHINGOMYELIN PHOSPHODIESTERASE"/>
    <property type="match status" value="1"/>
</dbReference>
<sequence>MAYIGPSLTTYSYLNPGYRVYRIDGDYQGSSFWALDYHTVIMNLTASNKYNQTIFLKEYEAR</sequence>
<evidence type="ECO:0000256" key="1">
    <source>
        <dbReference type="ARBA" id="ARBA00022801"/>
    </source>
</evidence>
<protein>
    <submittedName>
        <fullName evidence="3">Uncharacterized protein</fullName>
    </submittedName>
</protein>
<gene>
    <name evidence="3" type="ORF">GIL414_LOCUS35857</name>
</gene>
<keyword evidence="2" id="KW-0325">Glycoprotein</keyword>
<dbReference type="GO" id="GO:0016020">
    <property type="term" value="C:membrane"/>
    <property type="evidence" value="ECO:0007669"/>
    <property type="project" value="GOC"/>
</dbReference>
<dbReference type="PANTHER" id="PTHR10340:SF34">
    <property type="entry name" value="SPHINGOMYELIN PHOSPHODIESTERASE"/>
    <property type="match status" value="1"/>
</dbReference>
<dbReference type="AlphaFoldDB" id="A0A8S2Y5M2"/>
<evidence type="ECO:0000256" key="2">
    <source>
        <dbReference type="ARBA" id="ARBA00023180"/>
    </source>
</evidence>
<accession>A0A8S2Y5M2</accession>
<dbReference type="GO" id="GO:0046513">
    <property type="term" value="P:ceramide biosynthetic process"/>
    <property type="evidence" value="ECO:0007669"/>
    <property type="project" value="TreeGrafter"/>
</dbReference>
<feature type="non-terminal residue" evidence="3">
    <location>
        <position position="1"/>
    </location>
</feature>
<dbReference type="GO" id="GO:0006685">
    <property type="term" value="P:sphingomyelin catabolic process"/>
    <property type="evidence" value="ECO:0007669"/>
    <property type="project" value="TreeGrafter"/>
</dbReference>
<dbReference type="GO" id="GO:0005615">
    <property type="term" value="C:extracellular space"/>
    <property type="evidence" value="ECO:0007669"/>
    <property type="project" value="TreeGrafter"/>
</dbReference>
<keyword evidence="1" id="KW-0378">Hydrolase</keyword>
<comment type="caution">
    <text evidence="3">The sequence shown here is derived from an EMBL/GenBank/DDBJ whole genome shotgun (WGS) entry which is preliminary data.</text>
</comment>
<dbReference type="EMBL" id="CAJOBJ010087563">
    <property type="protein sequence ID" value="CAF4526826.1"/>
    <property type="molecule type" value="Genomic_DNA"/>
</dbReference>
<dbReference type="GO" id="GO:0061750">
    <property type="term" value="F:acid sphingomyelin phosphodiesterase activity"/>
    <property type="evidence" value="ECO:0007669"/>
    <property type="project" value="TreeGrafter"/>
</dbReference>
<name>A0A8S2Y5M2_9BILA</name>
<evidence type="ECO:0000313" key="3">
    <source>
        <dbReference type="EMBL" id="CAF4526826.1"/>
    </source>
</evidence>
<evidence type="ECO:0000313" key="4">
    <source>
        <dbReference type="Proteomes" id="UP000681720"/>
    </source>
</evidence>
<proteinExistence type="predicted"/>
<dbReference type="GO" id="GO:0005764">
    <property type="term" value="C:lysosome"/>
    <property type="evidence" value="ECO:0007669"/>
    <property type="project" value="TreeGrafter"/>
</dbReference>
<organism evidence="3 4">
    <name type="scientific">Rotaria magnacalcarata</name>
    <dbReference type="NCBI Taxonomy" id="392030"/>
    <lineage>
        <taxon>Eukaryota</taxon>
        <taxon>Metazoa</taxon>
        <taxon>Spiralia</taxon>
        <taxon>Gnathifera</taxon>
        <taxon>Rotifera</taxon>
        <taxon>Eurotatoria</taxon>
        <taxon>Bdelloidea</taxon>
        <taxon>Philodinida</taxon>
        <taxon>Philodinidae</taxon>
        <taxon>Rotaria</taxon>
    </lineage>
</organism>
<reference evidence="3" key="1">
    <citation type="submission" date="2021-02" db="EMBL/GenBank/DDBJ databases">
        <authorList>
            <person name="Nowell W R."/>
        </authorList>
    </citation>
    <scope>NUCLEOTIDE SEQUENCE</scope>
</reference>
<dbReference type="Proteomes" id="UP000681720">
    <property type="component" value="Unassembled WGS sequence"/>
</dbReference>